<dbReference type="Proteomes" id="UP000256884">
    <property type="component" value="Unassembled WGS sequence"/>
</dbReference>
<protein>
    <recommendedName>
        <fullName evidence="3">Alpha/beta hydrolase</fullName>
    </recommendedName>
</protein>
<name>A0A3E0I1D7_9FLAO</name>
<gene>
    <name evidence="1" type="ORF">C7448_103272</name>
</gene>
<evidence type="ECO:0000313" key="2">
    <source>
        <dbReference type="Proteomes" id="UP000256884"/>
    </source>
</evidence>
<dbReference type="AlphaFoldDB" id="A0A3E0I1D7"/>
<comment type="caution">
    <text evidence="1">The sequence shown here is derived from an EMBL/GenBank/DDBJ whole genome shotgun (WGS) entry which is preliminary data.</text>
</comment>
<keyword evidence="2" id="KW-1185">Reference proteome</keyword>
<dbReference type="RefSeq" id="WP_115900881.1">
    <property type="nucleotide sequence ID" value="NZ_QUNS01000003.1"/>
</dbReference>
<organism evidence="1 2">
    <name type="scientific">Tenacibaculum gallaicum</name>
    <dbReference type="NCBI Taxonomy" id="561505"/>
    <lineage>
        <taxon>Bacteria</taxon>
        <taxon>Pseudomonadati</taxon>
        <taxon>Bacteroidota</taxon>
        <taxon>Flavobacteriia</taxon>
        <taxon>Flavobacteriales</taxon>
        <taxon>Flavobacteriaceae</taxon>
        <taxon>Tenacibaculum</taxon>
    </lineage>
</organism>
<dbReference type="InterPro" id="IPR029058">
    <property type="entry name" value="AB_hydrolase_fold"/>
</dbReference>
<dbReference type="Gene3D" id="3.40.50.1820">
    <property type="entry name" value="alpha/beta hydrolase"/>
    <property type="match status" value="1"/>
</dbReference>
<evidence type="ECO:0000313" key="1">
    <source>
        <dbReference type="EMBL" id="REH52537.1"/>
    </source>
</evidence>
<dbReference type="EMBL" id="QUNS01000003">
    <property type="protein sequence ID" value="REH52537.1"/>
    <property type="molecule type" value="Genomic_DNA"/>
</dbReference>
<evidence type="ECO:0008006" key="3">
    <source>
        <dbReference type="Google" id="ProtNLM"/>
    </source>
</evidence>
<accession>A0A3E0I1D7</accession>
<sequence>MKNRLIILSDLWGTTDTRWVSMYVDKLSEDFEVTFYSSCELAEMTEKNLSEEERHHFFVNGGIEKAVKNLIELEKERLTVLAFSIGGTIVWKACLKGLDVESLYTVSATRLRYEIEKNKGKIVLYYGEKDTYKPNNSWFEKMEVDYRIIPKKVHEMYKEEEFAERLCLQVKSSYEII</sequence>
<reference evidence="1 2" key="1">
    <citation type="submission" date="2018-08" db="EMBL/GenBank/DDBJ databases">
        <title>Genomic Encyclopedia of Type Strains, Phase IV (KMG-IV): sequencing the most valuable type-strain genomes for metagenomic binning, comparative biology and taxonomic classification.</title>
        <authorList>
            <person name="Goeker M."/>
        </authorList>
    </citation>
    <scope>NUCLEOTIDE SEQUENCE [LARGE SCALE GENOMIC DNA]</scope>
    <source>
        <strain evidence="1 2">DSM 18841</strain>
    </source>
</reference>
<proteinExistence type="predicted"/>
<dbReference type="SUPFAM" id="SSF53474">
    <property type="entry name" value="alpha/beta-Hydrolases"/>
    <property type="match status" value="1"/>
</dbReference>
<dbReference type="OrthoDB" id="1118894at2"/>